<feature type="compositionally biased region" description="Polar residues" evidence="1">
    <location>
        <begin position="210"/>
        <end position="233"/>
    </location>
</feature>
<dbReference type="InterPro" id="IPR013088">
    <property type="entry name" value="Znf_NHR/GATA"/>
</dbReference>
<dbReference type="Proteomes" id="UP000030854">
    <property type="component" value="Unassembled WGS sequence"/>
</dbReference>
<feature type="compositionally biased region" description="Basic and acidic residues" evidence="1">
    <location>
        <begin position="779"/>
        <end position="796"/>
    </location>
</feature>
<feature type="region of interest" description="Disordered" evidence="1">
    <location>
        <begin position="779"/>
        <end position="830"/>
    </location>
</feature>
<dbReference type="PANTHER" id="PTHR39147:SF1">
    <property type="entry name" value="PROTEIN SPT21"/>
    <property type="match status" value="1"/>
</dbReference>
<comment type="caution">
    <text evidence="3">The sequence shown here is derived from an EMBL/GenBank/DDBJ whole genome shotgun (WGS) entry which is preliminary data.</text>
</comment>
<dbReference type="STRING" id="52586.A0A0B1P0B1"/>
<feature type="compositionally biased region" description="Basic residues" evidence="1">
    <location>
        <begin position="797"/>
        <end position="807"/>
    </location>
</feature>
<gene>
    <name evidence="3" type="ORF">EV44_g1424</name>
</gene>
<feature type="region of interest" description="Disordered" evidence="1">
    <location>
        <begin position="210"/>
        <end position="255"/>
    </location>
</feature>
<feature type="domain" description="Ams2/SPT21 N-terminal" evidence="2">
    <location>
        <begin position="1"/>
        <end position="135"/>
    </location>
</feature>
<keyword evidence="4" id="KW-1185">Reference proteome</keyword>
<feature type="region of interest" description="Disordered" evidence="1">
    <location>
        <begin position="646"/>
        <end position="668"/>
    </location>
</feature>
<dbReference type="InterPro" id="IPR042403">
    <property type="entry name" value="Spt21/Ams2"/>
</dbReference>
<dbReference type="InterPro" id="IPR057725">
    <property type="entry name" value="Ams2-SPT21_N"/>
</dbReference>
<dbReference type="AlphaFoldDB" id="A0A0B1P0B1"/>
<evidence type="ECO:0000256" key="1">
    <source>
        <dbReference type="SAM" id="MobiDB-lite"/>
    </source>
</evidence>
<dbReference type="Pfam" id="PF25823">
    <property type="entry name" value="Ams2-SPT21_N"/>
    <property type="match status" value="1"/>
</dbReference>
<feature type="compositionally biased region" description="Polar residues" evidence="1">
    <location>
        <begin position="1002"/>
        <end position="1014"/>
    </location>
</feature>
<feature type="compositionally biased region" description="Polar residues" evidence="1">
    <location>
        <begin position="646"/>
        <end position="666"/>
    </location>
</feature>
<evidence type="ECO:0000259" key="2">
    <source>
        <dbReference type="Pfam" id="PF25823"/>
    </source>
</evidence>
<evidence type="ECO:0000313" key="4">
    <source>
        <dbReference type="Proteomes" id="UP000030854"/>
    </source>
</evidence>
<name>A0A0B1P0B1_UNCNE</name>
<proteinExistence type="predicted"/>
<dbReference type="HOGENOM" id="CLU_294395_0_0_1"/>
<dbReference type="Gene3D" id="3.30.50.10">
    <property type="entry name" value="Erythroid Transcription Factor GATA-1, subunit A"/>
    <property type="match status" value="1"/>
</dbReference>
<feature type="region of interest" description="Disordered" evidence="1">
    <location>
        <begin position="546"/>
        <end position="580"/>
    </location>
</feature>
<dbReference type="GO" id="GO:0008270">
    <property type="term" value="F:zinc ion binding"/>
    <property type="evidence" value="ECO:0007669"/>
    <property type="project" value="InterPro"/>
</dbReference>
<dbReference type="GO" id="GO:0030466">
    <property type="term" value="P:silent mating-type cassette heterochromatin formation"/>
    <property type="evidence" value="ECO:0007669"/>
    <property type="project" value="TreeGrafter"/>
</dbReference>
<dbReference type="GO" id="GO:0000183">
    <property type="term" value="P:rDNA heterochromatin formation"/>
    <property type="evidence" value="ECO:0007669"/>
    <property type="project" value="TreeGrafter"/>
</dbReference>
<evidence type="ECO:0000313" key="3">
    <source>
        <dbReference type="EMBL" id="KHJ30264.1"/>
    </source>
</evidence>
<dbReference type="PANTHER" id="PTHR39147">
    <property type="entry name" value="PROTEIN SPT21"/>
    <property type="match status" value="1"/>
</dbReference>
<feature type="compositionally biased region" description="Basic residues" evidence="1">
    <location>
        <begin position="235"/>
        <end position="251"/>
    </location>
</feature>
<organism evidence="3 4">
    <name type="scientific">Uncinula necator</name>
    <name type="common">Grape powdery mildew</name>
    <dbReference type="NCBI Taxonomy" id="52586"/>
    <lineage>
        <taxon>Eukaryota</taxon>
        <taxon>Fungi</taxon>
        <taxon>Dikarya</taxon>
        <taxon>Ascomycota</taxon>
        <taxon>Pezizomycotina</taxon>
        <taxon>Leotiomycetes</taxon>
        <taxon>Erysiphales</taxon>
        <taxon>Erysiphaceae</taxon>
        <taxon>Erysiphe</taxon>
    </lineage>
</organism>
<feature type="region of interest" description="Disordered" evidence="1">
    <location>
        <begin position="978"/>
        <end position="1022"/>
    </location>
</feature>
<accession>A0A0B1P0B1</accession>
<protein>
    <submittedName>
        <fullName evidence="3">Putative gata transcription factor protein</fullName>
    </submittedName>
</protein>
<sequence length="1186" mass="131983">MKLKVLYTFDVENQRNHLARWPEVLSIKKYIINETTTIGVVELQTCLRAIVQASPEIISGASQDYTIYAHDFSECDFPLVGQGLLSNNLKFSSSSPTACPDKPKPLLTGRISNDVNCIFTSGIKETLEVKMRLVPMTSYERRQIDVTCKCKQLSCTASSSTESIEWNPIVPRGLDCGANSILPKNSANFQQEIESNQNINSFTSNSKFQKTKCSTTSHNGTTEDSGNESTETLKITRKSTKTSKSSSKRSRSNISRASIVGGCASSYEEVTEGEEAIAPKKRAKVQKIQRSRKSTFVPNPDSLRVAVGTSDSMRLFKPIAKENILKDLAVAPKENKSRVPTPAPYLSEEQENISAKPRLKLKLRRDSDLSYNSSRPIGKLEDQLHYSTASMDATPERSRSPFDTDTPPGMTSSPPVIKVRSPTRMISSPTCPSSPCLPQLPRLDSGLMGGSYKKPSTDVDTNIFGERILENKMKKVKKIQKRRDSLTTNSALKQGQKEFIIEEECPGPMDQLPTKMPIFRQQARARCATLRNKSIMSDDIQFSLSNQKDRNPSCKLKHKNQSEKHISTDIEDEVEPTQSEKRSMISTKIWPTSQAIVPITSKPPISRIAISASDPILPQNNIHYPQNMHGKLNSFEVQKTKYPSSIQPSSVQSFNGQNTATNSQSSSKKEMIKLKLETAIANGEMPPFCCNCGAIETPTWRKAWSKEMKGEPGYYEYSDEPGRVTAIIILTRDSEGKPTSYNLIKKYLGKDENQDDYNDYLLCNPCGIWMSKYKTSRPEERWESSSEKTSKAEPKKRPTQRVSRPKKSQNSLLPTPASEASYFPSDGPSVLNDTTKFTERVVPEEINKTSISLSTQNKPRSIRFLGTLANKSLDSSCSTIPSAIQSSPVRSIGTLESPIDLEDDLGNIRRLLFSSPQKSEATKILGEAVTNSATKSKRVTSTNETQTITIEKENLSPKNIVEENIDAQILQLFEEELPEEDKQRHKTPTQKSLAAGAEDQFKTPTCPSPTSRMITRSMSKSARSTKSSRKLIEFCQTPVSVKQRQTPKSDEIFESPFTTTLNQLISDAKKPNSPVSNADFASISTFPELVCANLDINMDFSVEDFFSTDLLDSNTCPTNFSDLGFNANSLDSITADITWQDLDFSNYNTADALSIGSVNRPNTLPELKEQMILENRDEDTVVTTNL</sequence>
<dbReference type="SUPFAM" id="SSF57716">
    <property type="entry name" value="Glucocorticoid receptor-like (DNA-binding domain)"/>
    <property type="match status" value="1"/>
</dbReference>
<reference evidence="3 4" key="1">
    <citation type="journal article" date="2014" name="BMC Genomics">
        <title>Adaptive genomic structural variation in the grape powdery mildew pathogen, Erysiphe necator.</title>
        <authorList>
            <person name="Jones L."/>
            <person name="Riaz S."/>
            <person name="Morales-Cruz A."/>
            <person name="Amrine K.C."/>
            <person name="McGuire B."/>
            <person name="Gubler W.D."/>
            <person name="Walker M.A."/>
            <person name="Cantu D."/>
        </authorList>
    </citation>
    <scope>NUCLEOTIDE SEQUENCE [LARGE SCALE GENOMIC DNA]</scope>
    <source>
        <strain evidence="4">c</strain>
    </source>
</reference>
<dbReference type="OMA" id="VMQSEYL"/>
<dbReference type="GO" id="GO:0006357">
    <property type="term" value="P:regulation of transcription by RNA polymerase II"/>
    <property type="evidence" value="ECO:0007669"/>
    <property type="project" value="TreeGrafter"/>
</dbReference>
<feature type="region of interest" description="Disordered" evidence="1">
    <location>
        <begin position="364"/>
        <end position="417"/>
    </location>
</feature>
<dbReference type="EMBL" id="JNVN01004615">
    <property type="protein sequence ID" value="KHJ30264.1"/>
    <property type="molecule type" value="Genomic_DNA"/>
</dbReference>